<evidence type="ECO:0000259" key="1">
    <source>
        <dbReference type="Pfam" id="PF00144"/>
    </source>
</evidence>
<dbReference type="Gene3D" id="3.40.710.10">
    <property type="entry name" value="DD-peptidase/beta-lactamase superfamily"/>
    <property type="match status" value="1"/>
</dbReference>
<dbReference type="PANTHER" id="PTHR43283:SF3">
    <property type="entry name" value="BETA-LACTAMASE FAMILY PROTEIN (AFU_ORTHOLOGUE AFUA_5G07500)"/>
    <property type="match status" value="1"/>
</dbReference>
<organism evidence="2 3">
    <name type="scientific">Fusarium langsethiae</name>
    <dbReference type="NCBI Taxonomy" id="179993"/>
    <lineage>
        <taxon>Eukaryota</taxon>
        <taxon>Fungi</taxon>
        <taxon>Dikarya</taxon>
        <taxon>Ascomycota</taxon>
        <taxon>Pezizomycotina</taxon>
        <taxon>Sordariomycetes</taxon>
        <taxon>Hypocreomycetidae</taxon>
        <taxon>Hypocreales</taxon>
        <taxon>Nectriaceae</taxon>
        <taxon>Fusarium</taxon>
    </lineage>
</organism>
<sequence>MGSIVIPQDLKALLQDNSLSAAVVAISKTGEELFFEGYGKVHEDGKIVDRGSIFWLSSMSKLITTLAILRCISEGQITLDENATRFLPELASLPILYQSNTGKLCTKPRTAPITIRHLLTHQSGCGLAFLRPTLLQYAQENGLMIDVGNPIEYINSDLLDKVVTATLNRLPLCFEPGSGPFLYGSGFDWIGQLVSTLSGQPLETYVQNHICQPLGLTDTTMLFSEIPGTIEENWVRPKTYDTAAESFKTIAADIPRHGIASGSHGFYSSPSDFSKILSVILNSEIASKIGINESVWKEITEPQLINTDASGPESMYACMNGPVRHLFGVASLPATTTFDMGLGGAITKNDIDGMRNKSTYGWHGISNTLFWADREAGIAGAVLTNSFPAADDRLVALARWFEKKAYSTRSDSQIG</sequence>
<proteinExistence type="predicted"/>
<reference evidence="2 3" key="1">
    <citation type="submission" date="2015-04" db="EMBL/GenBank/DDBJ databases">
        <title>The draft genome sequence of Fusarium langsethiae, a T-2/HT-2 mycotoxin producer.</title>
        <authorList>
            <person name="Lysoe E."/>
            <person name="Divon H.H."/>
            <person name="Terzi V."/>
            <person name="Orru L."/>
            <person name="Lamontanara A."/>
            <person name="Kolseth A.-K."/>
            <person name="Frandsen R.J."/>
            <person name="Nielsen K."/>
            <person name="Thrane U."/>
        </authorList>
    </citation>
    <scope>NUCLEOTIDE SEQUENCE [LARGE SCALE GENOMIC DNA]</scope>
    <source>
        <strain evidence="2 3">Fl201059</strain>
    </source>
</reference>
<dbReference type="Proteomes" id="UP000037904">
    <property type="component" value="Unassembled WGS sequence"/>
</dbReference>
<evidence type="ECO:0000313" key="2">
    <source>
        <dbReference type="EMBL" id="KPA37844.1"/>
    </source>
</evidence>
<accession>A0A0N0DC82</accession>
<dbReference type="SUPFAM" id="SSF56601">
    <property type="entry name" value="beta-lactamase/transpeptidase-like"/>
    <property type="match status" value="1"/>
</dbReference>
<dbReference type="InterPro" id="IPR050789">
    <property type="entry name" value="Diverse_Enzym_Activities"/>
</dbReference>
<name>A0A0N0DC82_FUSLA</name>
<dbReference type="InterPro" id="IPR001466">
    <property type="entry name" value="Beta-lactam-related"/>
</dbReference>
<dbReference type="Pfam" id="PF00144">
    <property type="entry name" value="Beta-lactamase"/>
    <property type="match status" value="1"/>
</dbReference>
<dbReference type="OrthoDB" id="428260at2759"/>
<feature type="domain" description="Beta-lactamase-related" evidence="1">
    <location>
        <begin position="10"/>
        <end position="396"/>
    </location>
</feature>
<gene>
    <name evidence="2" type="ORF">FLAG1_09336</name>
</gene>
<evidence type="ECO:0000313" key="3">
    <source>
        <dbReference type="Proteomes" id="UP000037904"/>
    </source>
</evidence>
<dbReference type="InterPro" id="IPR012338">
    <property type="entry name" value="Beta-lactam/transpept-like"/>
</dbReference>
<keyword evidence="3" id="KW-1185">Reference proteome</keyword>
<dbReference type="AlphaFoldDB" id="A0A0N0DC82"/>
<dbReference type="EMBL" id="JXCE01000352">
    <property type="protein sequence ID" value="KPA37844.1"/>
    <property type="molecule type" value="Genomic_DNA"/>
</dbReference>
<protein>
    <submittedName>
        <fullName evidence="2">Beta-lactamase</fullName>
    </submittedName>
</protein>
<dbReference type="PANTHER" id="PTHR43283">
    <property type="entry name" value="BETA-LACTAMASE-RELATED"/>
    <property type="match status" value="1"/>
</dbReference>
<comment type="caution">
    <text evidence="2">The sequence shown here is derived from an EMBL/GenBank/DDBJ whole genome shotgun (WGS) entry which is preliminary data.</text>
</comment>